<dbReference type="CDD" id="cd12148">
    <property type="entry name" value="fungal_TF_MHR"/>
    <property type="match status" value="1"/>
</dbReference>
<reference evidence="6 7" key="1">
    <citation type="journal article" date="2011" name="PLoS Genet.">
        <title>Genome sequencing and comparative transcriptomics of the model entomopathogenic fungi Metarhizium anisopliae and M. acridum.</title>
        <authorList>
            <person name="Gao Q."/>
            <person name="Jin K."/>
            <person name="Ying S.H."/>
            <person name="Zhang Y."/>
            <person name="Xiao G."/>
            <person name="Shang Y."/>
            <person name="Duan Z."/>
            <person name="Hu X."/>
            <person name="Xie X.Q."/>
            <person name="Zhou G."/>
            <person name="Peng G."/>
            <person name="Luo Z."/>
            <person name="Huang W."/>
            <person name="Wang B."/>
            <person name="Fang W."/>
            <person name="Wang S."/>
            <person name="Zhong Y."/>
            <person name="Ma L.J."/>
            <person name="St Leger R.J."/>
            <person name="Zhao G.P."/>
            <person name="Pei Y."/>
            <person name="Feng M.G."/>
            <person name="Xia Y."/>
            <person name="Wang C."/>
        </authorList>
    </citation>
    <scope>NUCLEOTIDE SEQUENCE [LARGE SCALE GENOMIC DNA]</scope>
    <source>
        <strain evidence="7">ARSEF 23 / ATCC MYA-3075</strain>
    </source>
</reference>
<evidence type="ECO:0000256" key="1">
    <source>
        <dbReference type="ARBA" id="ARBA00004123"/>
    </source>
</evidence>
<dbReference type="KEGG" id="maj:MAA_09920"/>
<dbReference type="GO" id="GO:0000981">
    <property type="term" value="F:DNA-binding transcription factor activity, RNA polymerase II-specific"/>
    <property type="evidence" value="ECO:0007669"/>
    <property type="project" value="InterPro"/>
</dbReference>
<dbReference type="Proteomes" id="UP000002498">
    <property type="component" value="Unassembled WGS sequence"/>
</dbReference>
<organism evidence="6 7">
    <name type="scientific">Metarhizium robertsii (strain ARSEF 23 / ATCC MYA-3075)</name>
    <name type="common">Metarhizium anisopliae (strain ARSEF 23)</name>
    <dbReference type="NCBI Taxonomy" id="655844"/>
    <lineage>
        <taxon>Eukaryota</taxon>
        <taxon>Fungi</taxon>
        <taxon>Dikarya</taxon>
        <taxon>Ascomycota</taxon>
        <taxon>Pezizomycotina</taxon>
        <taxon>Sordariomycetes</taxon>
        <taxon>Hypocreomycetidae</taxon>
        <taxon>Hypocreales</taxon>
        <taxon>Clavicipitaceae</taxon>
        <taxon>Metarhizium</taxon>
    </lineage>
</organism>
<comment type="caution">
    <text evidence="6">The sequence shown here is derived from an EMBL/GenBank/DDBJ whole genome shotgun (WGS) entry which is preliminary data.</text>
</comment>
<keyword evidence="7" id="KW-1185">Reference proteome</keyword>
<keyword evidence="4" id="KW-0804">Transcription</keyword>
<dbReference type="GeneID" id="19264206"/>
<dbReference type="PANTHER" id="PTHR47338:SF27">
    <property type="entry name" value="ZN(II)2CYS6 TRANSCRIPTION FACTOR (EUROFUNG)"/>
    <property type="match status" value="1"/>
</dbReference>
<comment type="subcellular location">
    <subcellularLocation>
        <location evidence="1">Nucleus</location>
    </subcellularLocation>
</comment>
<proteinExistence type="predicted"/>
<dbReference type="OrthoDB" id="2943660at2759"/>
<dbReference type="PANTHER" id="PTHR47338">
    <property type="entry name" value="ZN(II)2CYS6 TRANSCRIPTION FACTOR (EUROFUNG)-RELATED"/>
    <property type="match status" value="1"/>
</dbReference>
<name>E9FCC1_METRA</name>
<keyword evidence="2" id="KW-0479">Metal-binding</keyword>
<keyword evidence="3" id="KW-0805">Transcription regulation</keyword>
<sequence length="597" mass="67479">MADTRRSNARRRNPAVRIVADSIKNASIFRELGQMERRWLPTELPGVLMESMNLEAPMQLRKSARLGRRSDDPEPSAEALAHFVKIYRDRIYFQPLPLFDPQCLKDQLHLFPYYLRWSFLALALHFSTHEFYSGNESEATALYMTSARGVVQELSTEGVVKTEVLQSLCLLALCEILDGEHARSWMTMGAASRLESLRLSQSRHLPSAPNSDAISRCHWSIFVLENMFTPSLVLPARKPGRPKFPSSPDAPAPMASFTVANSHSHCPDLSSNVQQDGSSPDLGINANTLQLISIWGDIVAYLQDVRYGLSDMPWLNTSRHAKLEVSFYEFEVRVSSLHMLRHASFPDRLMDEIDDKREYWMPWLTMEILYHASKAALHNPFVQLFALRGSNAKTQPGSYLQKAIDQALFNYEWVARIIQMIQGASFELYDPLIGSAVAATATIPWIFQFARDETVAVKAGQNLELFETFLDGLSLRWPHLGIKLQTLRELRSRSRSEEEGGAKSTTIRFQPDLVWRLLCAGFPPEMGAPDESSTTGQGHLNATLHVTTQYVHPLMDPPPRRPMDDSNMEIFFDASFDGFDAQFPEGFFSQTLLGGVF</sequence>
<evidence type="ECO:0000313" key="7">
    <source>
        <dbReference type="Proteomes" id="UP000002498"/>
    </source>
</evidence>
<dbReference type="InterPro" id="IPR050815">
    <property type="entry name" value="TF_fung"/>
</dbReference>
<reference evidence="6 7" key="2">
    <citation type="journal article" date="2014" name="Proc. Natl. Acad. Sci. U.S.A.">
        <title>Trajectory and genomic determinants of fungal-pathogen speciation and host adaptation.</title>
        <authorList>
            <person name="Hu X."/>
            <person name="Xiao G."/>
            <person name="Zheng P."/>
            <person name="Shang Y."/>
            <person name="Su Y."/>
            <person name="Zhang X."/>
            <person name="Liu X."/>
            <person name="Zhan S."/>
            <person name="St Leger R.J."/>
            <person name="Wang C."/>
        </authorList>
    </citation>
    <scope>GENOME REANNOTATION</scope>
    <source>
        <strain evidence="7">ARSEF 23 / ATCC MYA-3075</strain>
    </source>
</reference>
<evidence type="ECO:0000256" key="5">
    <source>
        <dbReference type="ARBA" id="ARBA00023242"/>
    </source>
</evidence>
<accession>E9FCC1</accession>
<dbReference type="AlphaFoldDB" id="E9FCC1"/>
<evidence type="ECO:0000313" key="6">
    <source>
        <dbReference type="EMBL" id="EFY94619.2"/>
    </source>
</evidence>
<dbReference type="EMBL" id="ADNJ02000011">
    <property type="protein sequence ID" value="EFY94619.2"/>
    <property type="molecule type" value="Genomic_DNA"/>
</dbReference>
<gene>
    <name evidence="6" type="ORF">MAA_09920</name>
</gene>
<evidence type="ECO:0000256" key="3">
    <source>
        <dbReference type="ARBA" id="ARBA00023015"/>
    </source>
</evidence>
<protein>
    <submittedName>
        <fullName evidence="6">C6 transcription factor</fullName>
    </submittedName>
</protein>
<dbReference type="GO" id="GO:0046872">
    <property type="term" value="F:metal ion binding"/>
    <property type="evidence" value="ECO:0007669"/>
    <property type="project" value="UniProtKB-KW"/>
</dbReference>
<evidence type="ECO:0000256" key="2">
    <source>
        <dbReference type="ARBA" id="ARBA00022723"/>
    </source>
</evidence>
<keyword evidence="5" id="KW-0539">Nucleus</keyword>
<dbReference type="GO" id="GO:0005634">
    <property type="term" value="C:nucleus"/>
    <property type="evidence" value="ECO:0007669"/>
    <property type="project" value="UniProtKB-SubCell"/>
</dbReference>
<dbReference type="RefSeq" id="XP_007826109.2">
    <property type="nucleotide sequence ID" value="XM_007827918.2"/>
</dbReference>
<dbReference type="HOGENOM" id="CLU_015161_1_2_1"/>
<evidence type="ECO:0000256" key="4">
    <source>
        <dbReference type="ARBA" id="ARBA00023163"/>
    </source>
</evidence>